<feature type="transmembrane region" description="Helical" evidence="5">
    <location>
        <begin position="329"/>
        <end position="350"/>
    </location>
</feature>
<keyword evidence="7" id="KW-1185">Reference proteome</keyword>
<sequence>MFKSFFPKPKSFFLSALIWSTFCISVWYGWVRDDVGIANSSLPTNVSRFISLPYLWFYGYYLISVALFSIFWFLVYPHRWQYWSVLGSALIIFMAYFSVEIGVALNAWYGPFYDLIQKALVTQGSITASALYQEVFTFLGIIMLSVAVSVLNLFLVSHYIFRWRSAMNEYYITHWQILRHIEGAAQRVQEDTMRFATTLEGLGINLINAIMTLVAFLPVLITFSPHVPTLPILGDMPYGLVIAAAIWSLAGTGLIALVGIKLPGLEFNNQRTEAAYRKELVYGEDHANRADPLTAAEFFSAVRKNYFRLYFHYTYFNIARFLYLRADSIFSLILLFPAIIAGTLTLGLMTQITNVFDRVRDSFQYLITSWSTIVELLSIYKRLRAFEAIIDQKSDDVIAKNGTSHSINPDFSR</sequence>
<evidence type="ECO:0000256" key="2">
    <source>
        <dbReference type="ARBA" id="ARBA00022692"/>
    </source>
</evidence>
<dbReference type="GO" id="GO:0015833">
    <property type="term" value="P:peptide transport"/>
    <property type="evidence" value="ECO:0007669"/>
    <property type="project" value="InterPro"/>
</dbReference>
<dbReference type="Pfam" id="PF05992">
    <property type="entry name" value="SbmA_BacA"/>
    <property type="match status" value="1"/>
</dbReference>
<feature type="transmembrane region" description="Helical" evidence="5">
    <location>
        <begin position="236"/>
        <end position="260"/>
    </location>
</feature>
<gene>
    <name evidence="6" type="primary">sbmA</name>
    <name evidence="6" type="ORF">PEC302110_11450</name>
</gene>
<keyword evidence="1" id="KW-0813">Transport</keyword>
<evidence type="ECO:0000256" key="5">
    <source>
        <dbReference type="SAM" id="Phobius"/>
    </source>
</evidence>
<dbReference type="GO" id="GO:1904680">
    <property type="term" value="F:peptide transmembrane transporter activity"/>
    <property type="evidence" value="ECO:0007669"/>
    <property type="project" value="InterPro"/>
</dbReference>
<dbReference type="GO" id="GO:0005886">
    <property type="term" value="C:plasma membrane"/>
    <property type="evidence" value="ECO:0007669"/>
    <property type="project" value="TreeGrafter"/>
</dbReference>
<evidence type="ECO:0000256" key="3">
    <source>
        <dbReference type="ARBA" id="ARBA00022989"/>
    </source>
</evidence>
<evidence type="ECO:0000256" key="4">
    <source>
        <dbReference type="ARBA" id="ARBA00023136"/>
    </source>
</evidence>
<reference evidence="7" key="1">
    <citation type="journal article" date="2024" name="Int. J. Syst. Evol. Microbiol.">
        <title>Pectobacterium araliae sp. nov., a pathogen causing bacterial soft rot of Japanese angelica tree in Japan.</title>
        <authorList>
            <person name="Sawada H."/>
            <person name="Someya N."/>
            <person name="Morohoshi T."/>
            <person name="Ono M."/>
            <person name="Satou M."/>
        </authorList>
    </citation>
    <scope>NUCLEOTIDE SEQUENCE [LARGE SCALE GENOMIC DNA]</scope>
    <source>
        <strain evidence="7">MAFF 302110</strain>
    </source>
</reference>
<feature type="transmembrane region" description="Helical" evidence="5">
    <location>
        <begin position="202"/>
        <end position="224"/>
    </location>
</feature>
<feature type="transmembrane region" description="Helical" evidence="5">
    <location>
        <begin position="135"/>
        <end position="161"/>
    </location>
</feature>
<dbReference type="KEGG" id="parl:PEC302110_11450"/>
<accession>A0AAN0MK28</accession>
<protein>
    <submittedName>
        <fullName evidence="6">Peptide antibiotic transporter SbmA</fullName>
    </submittedName>
</protein>
<dbReference type="PANTHER" id="PTHR11384:SF59">
    <property type="entry name" value="LYSOSOMAL COBALAMIN TRANSPORTER ABCD4"/>
    <property type="match status" value="1"/>
</dbReference>
<dbReference type="EMBL" id="AP028908">
    <property type="protein sequence ID" value="BES84048.1"/>
    <property type="molecule type" value="Genomic_DNA"/>
</dbReference>
<dbReference type="Proteomes" id="UP001377830">
    <property type="component" value="Chromosome"/>
</dbReference>
<organism evidence="6 7">
    <name type="scientific">Pectobacterium araliae</name>
    <dbReference type="NCBI Taxonomy" id="3073862"/>
    <lineage>
        <taxon>Bacteria</taxon>
        <taxon>Pseudomonadati</taxon>
        <taxon>Pseudomonadota</taxon>
        <taxon>Gammaproteobacteria</taxon>
        <taxon>Enterobacterales</taxon>
        <taxon>Pectobacteriaceae</taxon>
        <taxon>Pectobacterium</taxon>
    </lineage>
</organism>
<dbReference type="AlphaFoldDB" id="A0AAN0MK28"/>
<evidence type="ECO:0000256" key="1">
    <source>
        <dbReference type="ARBA" id="ARBA00022448"/>
    </source>
</evidence>
<keyword evidence="2 5" id="KW-0812">Transmembrane</keyword>
<dbReference type="PANTHER" id="PTHR11384">
    <property type="entry name" value="ATP-BINDING CASSETTE, SUB-FAMILY D MEMBER"/>
    <property type="match status" value="1"/>
</dbReference>
<name>A0AAN0MK28_9GAMM</name>
<feature type="transmembrane region" description="Helical" evidence="5">
    <location>
        <begin position="82"/>
        <end position="105"/>
    </location>
</feature>
<dbReference type="NCBIfam" id="NF009036">
    <property type="entry name" value="PRK12369.1"/>
    <property type="match status" value="1"/>
</dbReference>
<dbReference type="RefSeq" id="WP_261848209.1">
    <property type="nucleotide sequence ID" value="NZ_AP028908.1"/>
</dbReference>
<dbReference type="InterPro" id="IPR009248">
    <property type="entry name" value="SbmA_BacA"/>
</dbReference>
<keyword evidence="4 5" id="KW-0472">Membrane</keyword>
<feature type="transmembrane region" description="Helical" evidence="5">
    <location>
        <begin position="12"/>
        <end position="30"/>
    </location>
</feature>
<dbReference type="InterPro" id="IPR050835">
    <property type="entry name" value="ABC_transporter_sub-D"/>
</dbReference>
<dbReference type="NCBIfam" id="NF008306">
    <property type="entry name" value="PRK11098.1"/>
    <property type="match status" value="1"/>
</dbReference>
<evidence type="ECO:0000313" key="6">
    <source>
        <dbReference type="EMBL" id="BES84048.1"/>
    </source>
</evidence>
<evidence type="ECO:0000313" key="7">
    <source>
        <dbReference type="Proteomes" id="UP001377830"/>
    </source>
</evidence>
<keyword evidence="3 5" id="KW-1133">Transmembrane helix</keyword>
<proteinExistence type="predicted"/>
<feature type="transmembrane region" description="Helical" evidence="5">
    <location>
        <begin position="55"/>
        <end position="75"/>
    </location>
</feature>